<evidence type="ECO:0000256" key="1">
    <source>
        <dbReference type="SAM" id="Phobius"/>
    </source>
</evidence>
<dbReference type="EMBL" id="GBRH01263008">
    <property type="protein sequence ID" value="JAD34887.1"/>
    <property type="molecule type" value="Transcribed_RNA"/>
</dbReference>
<sequence length="106" mass="12079">MAESLCKTVTFSSRMQMYSAVCRSCMSTSASWAFGTIFFSSLSLLSTMYWKGLLLISDATRLFFPIVNMAFLLISPPRSCSVTNLWCVCVCRRCVRYDTARGYIYR</sequence>
<organism evidence="2">
    <name type="scientific">Arundo donax</name>
    <name type="common">Giant reed</name>
    <name type="synonym">Donax arundinaceus</name>
    <dbReference type="NCBI Taxonomy" id="35708"/>
    <lineage>
        <taxon>Eukaryota</taxon>
        <taxon>Viridiplantae</taxon>
        <taxon>Streptophyta</taxon>
        <taxon>Embryophyta</taxon>
        <taxon>Tracheophyta</taxon>
        <taxon>Spermatophyta</taxon>
        <taxon>Magnoliopsida</taxon>
        <taxon>Liliopsida</taxon>
        <taxon>Poales</taxon>
        <taxon>Poaceae</taxon>
        <taxon>PACMAD clade</taxon>
        <taxon>Arundinoideae</taxon>
        <taxon>Arundineae</taxon>
        <taxon>Arundo</taxon>
    </lineage>
</organism>
<keyword evidence="1" id="KW-1133">Transmembrane helix</keyword>
<feature type="transmembrane region" description="Helical" evidence="1">
    <location>
        <begin position="20"/>
        <end position="40"/>
    </location>
</feature>
<keyword evidence="1" id="KW-0812">Transmembrane</keyword>
<keyword evidence="1" id="KW-0472">Membrane</keyword>
<reference evidence="2" key="2">
    <citation type="journal article" date="2015" name="Data Brief">
        <title>Shoot transcriptome of the giant reed, Arundo donax.</title>
        <authorList>
            <person name="Barrero R.A."/>
            <person name="Guerrero F.D."/>
            <person name="Moolhuijzen P."/>
            <person name="Goolsby J.A."/>
            <person name="Tidwell J."/>
            <person name="Bellgard S.E."/>
            <person name="Bellgard M.I."/>
        </authorList>
    </citation>
    <scope>NUCLEOTIDE SEQUENCE</scope>
    <source>
        <tissue evidence="2">Shoot tissue taken approximately 20 cm above the soil surface</tissue>
    </source>
</reference>
<feature type="transmembrane region" description="Helical" evidence="1">
    <location>
        <begin position="52"/>
        <end position="74"/>
    </location>
</feature>
<name>A0A0A8ZJ46_ARUDO</name>
<reference evidence="2" key="1">
    <citation type="submission" date="2014-09" db="EMBL/GenBank/DDBJ databases">
        <authorList>
            <person name="Magalhaes I.L.F."/>
            <person name="Oliveira U."/>
            <person name="Santos F.R."/>
            <person name="Vidigal T.H.D.A."/>
            <person name="Brescovit A.D."/>
            <person name="Santos A.J."/>
        </authorList>
    </citation>
    <scope>NUCLEOTIDE SEQUENCE</scope>
    <source>
        <tissue evidence="2">Shoot tissue taken approximately 20 cm above the soil surface</tissue>
    </source>
</reference>
<proteinExistence type="predicted"/>
<evidence type="ECO:0000313" key="2">
    <source>
        <dbReference type="EMBL" id="JAD34887.1"/>
    </source>
</evidence>
<accession>A0A0A8ZJ46</accession>
<protein>
    <submittedName>
        <fullName evidence="2">Uncharacterized protein</fullName>
    </submittedName>
</protein>
<dbReference type="AlphaFoldDB" id="A0A0A8ZJ46"/>